<dbReference type="InterPro" id="IPR012296">
    <property type="entry name" value="Nuclease_put_TT1808"/>
</dbReference>
<dbReference type="InterPro" id="IPR011335">
    <property type="entry name" value="Restrct_endonuc-II-like"/>
</dbReference>
<keyword evidence="3" id="KW-1185">Reference proteome</keyword>
<dbReference type="SUPFAM" id="SSF52980">
    <property type="entry name" value="Restriction endonuclease-like"/>
    <property type="match status" value="1"/>
</dbReference>
<dbReference type="AlphaFoldDB" id="A9GGH6"/>
<dbReference type="PANTHER" id="PTHR34107:SF4">
    <property type="entry name" value="SLL1222 PROTEIN"/>
    <property type="match status" value="1"/>
</dbReference>
<evidence type="ECO:0000259" key="1">
    <source>
        <dbReference type="Pfam" id="PF05685"/>
    </source>
</evidence>
<dbReference type="Proteomes" id="UP000002139">
    <property type="component" value="Chromosome"/>
</dbReference>
<feature type="domain" description="Putative restriction endonuclease" evidence="1">
    <location>
        <begin position="38"/>
        <end position="216"/>
    </location>
</feature>
<dbReference type="PANTHER" id="PTHR34107">
    <property type="entry name" value="SLL0198 PROTEIN-RELATED"/>
    <property type="match status" value="1"/>
</dbReference>
<sequence>MAWCAGALVPAPHRLASPRISGQASPMGQPAEKQRRATYADLEAVPPNKVAELIGGTLHVFPRPAPPHARASSRLGIELGGPFDAGKGGPGGWWILDEPELHFPDPHAPGEIDALVPDLAGWRIERMPELPETAYFALAPDWICEVLSPSTEEVDRDEKMPIYAREGVRHAWLVDPIKRTLEVFSLLPGRGWGPAVVHRDAARVRVEPFEAIELDLSVLWAR</sequence>
<dbReference type="Pfam" id="PF05685">
    <property type="entry name" value="Uma2"/>
    <property type="match status" value="1"/>
</dbReference>
<evidence type="ECO:0000313" key="3">
    <source>
        <dbReference type="Proteomes" id="UP000002139"/>
    </source>
</evidence>
<dbReference type="HOGENOM" id="CLU_076312_1_0_7"/>
<protein>
    <recommendedName>
        <fullName evidence="1">Putative restriction endonuclease domain-containing protein</fullName>
    </recommendedName>
</protein>
<dbReference type="STRING" id="448385.sce6161"/>
<dbReference type="Gene3D" id="3.90.1570.10">
    <property type="entry name" value="tt1808, chain A"/>
    <property type="match status" value="1"/>
</dbReference>
<gene>
    <name evidence="2" type="ordered locus">sce6161</name>
</gene>
<dbReference type="InterPro" id="IPR008538">
    <property type="entry name" value="Uma2"/>
</dbReference>
<proteinExistence type="predicted"/>
<accession>A9GGH6</accession>
<dbReference type="eggNOG" id="COG4636">
    <property type="taxonomic scope" value="Bacteria"/>
</dbReference>
<dbReference type="EMBL" id="AM746676">
    <property type="protein sequence ID" value="CAN96328.1"/>
    <property type="molecule type" value="Genomic_DNA"/>
</dbReference>
<dbReference type="KEGG" id="scl:sce6161"/>
<organism evidence="2 3">
    <name type="scientific">Sorangium cellulosum (strain So ce56)</name>
    <name type="common">Polyangium cellulosum (strain So ce56)</name>
    <dbReference type="NCBI Taxonomy" id="448385"/>
    <lineage>
        <taxon>Bacteria</taxon>
        <taxon>Pseudomonadati</taxon>
        <taxon>Myxococcota</taxon>
        <taxon>Polyangia</taxon>
        <taxon>Polyangiales</taxon>
        <taxon>Polyangiaceae</taxon>
        <taxon>Sorangium</taxon>
    </lineage>
</organism>
<evidence type="ECO:0000313" key="2">
    <source>
        <dbReference type="EMBL" id="CAN96328.1"/>
    </source>
</evidence>
<name>A9GGH6_SORC5</name>
<reference evidence="2 3" key="1">
    <citation type="journal article" date="2007" name="Nat. Biotechnol.">
        <title>Complete genome sequence of the myxobacterium Sorangium cellulosum.</title>
        <authorList>
            <person name="Schneiker S."/>
            <person name="Perlova O."/>
            <person name="Kaiser O."/>
            <person name="Gerth K."/>
            <person name="Alici A."/>
            <person name="Altmeyer M.O."/>
            <person name="Bartels D."/>
            <person name="Bekel T."/>
            <person name="Beyer S."/>
            <person name="Bode E."/>
            <person name="Bode H.B."/>
            <person name="Bolten C.J."/>
            <person name="Choudhuri J.V."/>
            <person name="Doss S."/>
            <person name="Elnakady Y.A."/>
            <person name="Frank B."/>
            <person name="Gaigalat L."/>
            <person name="Goesmann A."/>
            <person name="Groeger C."/>
            <person name="Gross F."/>
            <person name="Jelsbak L."/>
            <person name="Jelsbak L."/>
            <person name="Kalinowski J."/>
            <person name="Kegler C."/>
            <person name="Knauber T."/>
            <person name="Konietzny S."/>
            <person name="Kopp M."/>
            <person name="Krause L."/>
            <person name="Krug D."/>
            <person name="Linke B."/>
            <person name="Mahmud T."/>
            <person name="Martinez-Arias R."/>
            <person name="McHardy A.C."/>
            <person name="Merai M."/>
            <person name="Meyer F."/>
            <person name="Mormann S."/>
            <person name="Munoz-Dorado J."/>
            <person name="Perez J."/>
            <person name="Pradella S."/>
            <person name="Rachid S."/>
            <person name="Raddatz G."/>
            <person name="Rosenau F."/>
            <person name="Rueckert C."/>
            <person name="Sasse F."/>
            <person name="Scharfe M."/>
            <person name="Schuster S.C."/>
            <person name="Suen G."/>
            <person name="Treuner-Lange A."/>
            <person name="Velicer G.J."/>
            <person name="Vorholter F.-J."/>
            <person name="Weissman K.J."/>
            <person name="Welch R.D."/>
            <person name="Wenzel S.C."/>
            <person name="Whitworth D.E."/>
            <person name="Wilhelm S."/>
            <person name="Wittmann C."/>
            <person name="Bloecker H."/>
            <person name="Puehler A."/>
            <person name="Mueller R."/>
        </authorList>
    </citation>
    <scope>NUCLEOTIDE SEQUENCE [LARGE SCALE GENOMIC DNA]</scope>
    <source>
        <strain evidence="3">So ce56</strain>
    </source>
</reference>
<dbReference type="CDD" id="cd06260">
    <property type="entry name" value="DUF820-like"/>
    <property type="match status" value="1"/>
</dbReference>